<accession>A0A0R1NQG3</accession>
<name>A0A0R1NQG3_9LACO</name>
<dbReference type="Gene3D" id="3.20.20.370">
    <property type="entry name" value="Glycoside hydrolase/deacetylase"/>
    <property type="match status" value="1"/>
</dbReference>
<dbReference type="SUPFAM" id="SSF88713">
    <property type="entry name" value="Glycoside hydrolase/deacetylase"/>
    <property type="match status" value="1"/>
</dbReference>
<dbReference type="AlphaFoldDB" id="A0A0R1NQG3"/>
<dbReference type="GO" id="GO:0016020">
    <property type="term" value="C:membrane"/>
    <property type="evidence" value="ECO:0007669"/>
    <property type="project" value="TreeGrafter"/>
</dbReference>
<gene>
    <name evidence="4" type="ORF">FC98_GL002552</name>
</gene>
<dbReference type="Proteomes" id="UP000051439">
    <property type="component" value="Unassembled WGS sequence"/>
</dbReference>
<dbReference type="GO" id="GO:0016810">
    <property type="term" value="F:hydrolase activity, acting on carbon-nitrogen (but not peptide) bonds"/>
    <property type="evidence" value="ECO:0007669"/>
    <property type="project" value="InterPro"/>
</dbReference>
<protein>
    <submittedName>
        <fullName evidence="4">Polysaccharide deacetylase</fullName>
    </submittedName>
</protein>
<organism evidence="4 5">
    <name type="scientific">Lentilactobacillus kisonensis DSM 19906 = JCM 15041</name>
    <dbReference type="NCBI Taxonomy" id="1423766"/>
    <lineage>
        <taxon>Bacteria</taxon>
        <taxon>Bacillati</taxon>
        <taxon>Bacillota</taxon>
        <taxon>Bacilli</taxon>
        <taxon>Lactobacillales</taxon>
        <taxon>Lactobacillaceae</taxon>
        <taxon>Lentilactobacillus</taxon>
    </lineage>
</organism>
<dbReference type="InterPro" id="IPR050248">
    <property type="entry name" value="Polysacc_deacetylase_ArnD"/>
</dbReference>
<keyword evidence="1" id="KW-0479">Metal-binding</keyword>
<evidence type="ECO:0000256" key="1">
    <source>
        <dbReference type="ARBA" id="ARBA00022723"/>
    </source>
</evidence>
<dbReference type="InterPro" id="IPR011330">
    <property type="entry name" value="Glyco_hydro/deAcase_b/a-brl"/>
</dbReference>
<evidence type="ECO:0000256" key="2">
    <source>
        <dbReference type="ARBA" id="ARBA00022801"/>
    </source>
</evidence>
<dbReference type="GO" id="GO:0005975">
    <property type="term" value="P:carbohydrate metabolic process"/>
    <property type="evidence" value="ECO:0007669"/>
    <property type="project" value="InterPro"/>
</dbReference>
<dbReference type="PANTHER" id="PTHR10587">
    <property type="entry name" value="GLYCOSYL TRANSFERASE-RELATED"/>
    <property type="match status" value="1"/>
</dbReference>
<dbReference type="InterPro" id="IPR002509">
    <property type="entry name" value="NODB_dom"/>
</dbReference>
<keyword evidence="2" id="KW-0378">Hydrolase</keyword>
<evidence type="ECO:0000259" key="3">
    <source>
        <dbReference type="PROSITE" id="PS51677"/>
    </source>
</evidence>
<keyword evidence="5" id="KW-1185">Reference proteome</keyword>
<dbReference type="RefSeq" id="WP_156637210.1">
    <property type="nucleotide sequence ID" value="NZ_AZEB01000007.1"/>
</dbReference>
<dbReference type="PANTHER" id="PTHR10587:SF133">
    <property type="entry name" value="CHITIN DEACETYLASE 1-RELATED"/>
    <property type="match status" value="1"/>
</dbReference>
<dbReference type="EMBL" id="AZEB01000007">
    <property type="protein sequence ID" value="KRL22417.1"/>
    <property type="molecule type" value="Genomic_DNA"/>
</dbReference>
<dbReference type="PROSITE" id="PS51677">
    <property type="entry name" value="NODB"/>
    <property type="match status" value="1"/>
</dbReference>
<reference evidence="4 5" key="1">
    <citation type="journal article" date="2015" name="Genome Announc.">
        <title>Expanding the biotechnology potential of lactobacilli through comparative genomics of 213 strains and associated genera.</title>
        <authorList>
            <person name="Sun Z."/>
            <person name="Harris H.M."/>
            <person name="McCann A."/>
            <person name="Guo C."/>
            <person name="Argimon S."/>
            <person name="Zhang W."/>
            <person name="Yang X."/>
            <person name="Jeffery I.B."/>
            <person name="Cooney J.C."/>
            <person name="Kagawa T.F."/>
            <person name="Liu W."/>
            <person name="Song Y."/>
            <person name="Salvetti E."/>
            <person name="Wrobel A."/>
            <person name="Rasinkangas P."/>
            <person name="Parkhill J."/>
            <person name="Rea M.C."/>
            <person name="O'Sullivan O."/>
            <person name="Ritari J."/>
            <person name="Douillard F.P."/>
            <person name="Paul Ross R."/>
            <person name="Yang R."/>
            <person name="Briner A.E."/>
            <person name="Felis G.E."/>
            <person name="de Vos W.M."/>
            <person name="Barrangou R."/>
            <person name="Klaenhammer T.R."/>
            <person name="Caufield P.W."/>
            <person name="Cui Y."/>
            <person name="Zhang H."/>
            <person name="O'Toole P.W."/>
        </authorList>
    </citation>
    <scope>NUCLEOTIDE SEQUENCE [LARGE SCALE GENOMIC DNA]</scope>
    <source>
        <strain evidence="4 5">DSM 19906</strain>
    </source>
</reference>
<proteinExistence type="predicted"/>
<evidence type="ECO:0000313" key="5">
    <source>
        <dbReference type="Proteomes" id="UP000051439"/>
    </source>
</evidence>
<evidence type="ECO:0000313" key="4">
    <source>
        <dbReference type="EMBL" id="KRL22417.1"/>
    </source>
</evidence>
<comment type="caution">
    <text evidence="4">The sequence shown here is derived from an EMBL/GenBank/DDBJ whole genome shotgun (WGS) entry which is preliminary data.</text>
</comment>
<dbReference type="Pfam" id="PF01522">
    <property type="entry name" value="Polysacc_deac_1"/>
    <property type="match status" value="1"/>
</dbReference>
<dbReference type="GO" id="GO:0046872">
    <property type="term" value="F:metal ion binding"/>
    <property type="evidence" value="ECO:0007669"/>
    <property type="project" value="UniProtKB-KW"/>
</dbReference>
<feature type="domain" description="NodB homology" evidence="3">
    <location>
        <begin position="142"/>
        <end position="316"/>
    </location>
</feature>
<sequence length="341" mass="38291">MITLFRNHLFITLGIIATAITTLGFQTNQKVAAATSNQLTYGKITNNSLHRLGTIRQLTRSQLAEDHHLTGKQVQQLVYLPLPKRLTAHNFTLSRTHLTIHLVKNSYNVNEVAIPLNKLTGIILNRYMPKQYDYVKPATPKKVVSLTFDDGPDPTLTPKLLKILQRYHVHATFFEVGSSVMKYPAVSRSVLKDGNQIGNHSWNHPQLTNLSNSRARHQIALTDAAIYKATGTLPQYVRPPYGAINSRVGNLFDRPIIQWSVDSRDWAYLNTPKTVNHVLATTHNGSIILMHDIHPTSVAAVPQIISTLKKRGYTFVLLPNLIQRPLLAGLQYFGRGDYRGV</sequence>
<dbReference type="PATRIC" id="fig|1423766.4.peg.2661"/>